<evidence type="ECO:0000313" key="4">
    <source>
        <dbReference type="Proteomes" id="UP000521943"/>
    </source>
</evidence>
<feature type="compositionally biased region" description="Low complexity" evidence="1">
    <location>
        <begin position="143"/>
        <end position="162"/>
    </location>
</feature>
<comment type="caution">
    <text evidence="3">The sequence shown here is derived from an EMBL/GenBank/DDBJ whole genome shotgun (WGS) entry which is preliminary data.</text>
</comment>
<sequence length="789" mass="86240">MPAARTQKVTAARSADCVCNICGHDLNRPADLERHKAVHLPRSERPFKCMMPLVDSQGNESPCPFAANQKGGLKTHQNSRLHLNVKKPCGYEGCTFECTDDAGLCKHRQKKHNILPKARAMRAPKVETLLALGVPVESEPVASRSLSSLSPSSSFTSSTSSSSTEFKLDFWSHSSTTSSSRTSSPSSCASSPRPLTQEATFIIEETSQPDDLGGFLRTPQSLSLGQCLFPRHPPLSAPARRGTPCPLRTGAGRVLLTTGATTKTTATTTAMATTTTTATTLDHRWHEHSDGTGGDWELDEVGRGWSGMAMIAPGGMWKKRRISIWLGSGKYSCTIALLAFRAGGFPRAPFRIRTSAPRRAQDFGTSAPAIMIHMFGVPPRSPFLLFERQVRVLTLVGSLLLVRDLEKLSFIVGLFDFRILFLNSHLSPKTAPGEVAWPSSPSLWPTLRADFIPRTPTHPAPALTKNGLPVASLTLLPSSSAPTHTLHTPIPRRRRSPDAILLRLGVLAPRSRYVGQPAPSLNSKSKSEFVSSSEMPLAGRVSIAFGQFRRQHTRFSYALVRLSCRGRNSVASLSFYPYHHVYHVSTIITDTSSISLRADLKPSASQSPTDGRFRPFNFSIPFFTHTSYNNFSNLEWGCRPYRRTTQSGTSPGGPLAGFISVVIPIVNTSCTHDPKVDADTDELARLREFDPSMYTWGETWASETPSIGVNGTPLLSYPLAGFISVVFSTFHHWIVGSLERLTLPKPDRSTGDGARDIYATLHSRGYGKRASLHRSGHTSHSPFYLPGTL</sequence>
<feature type="domain" description="C2H2-type" evidence="2">
    <location>
        <begin position="17"/>
        <end position="39"/>
    </location>
</feature>
<organism evidence="3 4">
    <name type="scientific">Ephemerocybe angulata</name>
    <dbReference type="NCBI Taxonomy" id="980116"/>
    <lineage>
        <taxon>Eukaryota</taxon>
        <taxon>Fungi</taxon>
        <taxon>Dikarya</taxon>
        <taxon>Basidiomycota</taxon>
        <taxon>Agaricomycotina</taxon>
        <taxon>Agaricomycetes</taxon>
        <taxon>Agaricomycetidae</taxon>
        <taxon>Agaricales</taxon>
        <taxon>Agaricineae</taxon>
        <taxon>Psathyrellaceae</taxon>
        <taxon>Ephemerocybe</taxon>
    </lineage>
</organism>
<evidence type="ECO:0000313" key="3">
    <source>
        <dbReference type="EMBL" id="KAF6755152.1"/>
    </source>
</evidence>
<feature type="region of interest" description="Disordered" evidence="1">
    <location>
        <begin position="175"/>
        <end position="194"/>
    </location>
</feature>
<accession>A0A8H6HZH9</accession>
<name>A0A8H6HZH9_9AGAR</name>
<dbReference type="PROSITE" id="PS00028">
    <property type="entry name" value="ZINC_FINGER_C2H2_1"/>
    <property type="match status" value="1"/>
</dbReference>
<keyword evidence="4" id="KW-1185">Reference proteome</keyword>
<dbReference type="EMBL" id="JACGCI010000031">
    <property type="protein sequence ID" value="KAF6755152.1"/>
    <property type="molecule type" value="Genomic_DNA"/>
</dbReference>
<dbReference type="InterPro" id="IPR013087">
    <property type="entry name" value="Znf_C2H2_type"/>
</dbReference>
<feature type="compositionally biased region" description="Low complexity" evidence="1">
    <location>
        <begin position="175"/>
        <end position="191"/>
    </location>
</feature>
<feature type="region of interest" description="Disordered" evidence="1">
    <location>
        <begin position="142"/>
        <end position="162"/>
    </location>
</feature>
<protein>
    <recommendedName>
        <fullName evidence="2">C2H2-type domain-containing protein</fullName>
    </recommendedName>
</protein>
<dbReference type="AlphaFoldDB" id="A0A8H6HZH9"/>
<evidence type="ECO:0000259" key="2">
    <source>
        <dbReference type="PROSITE" id="PS00028"/>
    </source>
</evidence>
<reference evidence="3 4" key="1">
    <citation type="submission" date="2020-07" db="EMBL/GenBank/DDBJ databases">
        <title>Comparative genomics of pyrophilous fungi reveals a link between fire events and developmental genes.</title>
        <authorList>
            <consortium name="DOE Joint Genome Institute"/>
            <person name="Steindorff A.S."/>
            <person name="Carver A."/>
            <person name="Calhoun S."/>
            <person name="Stillman K."/>
            <person name="Liu H."/>
            <person name="Lipzen A."/>
            <person name="Pangilinan J."/>
            <person name="Labutti K."/>
            <person name="Bruns T.D."/>
            <person name="Grigoriev I.V."/>
        </authorList>
    </citation>
    <scope>NUCLEOTIDE SEQUENCE [LARGE SCALE GENOMIC DNA]</scope>
    <source>
        <strain evidence="3 4">CBS 144469</strain>
    </source>
</reference>
<dbReference type="Proteomes" id="UP000521943">
    <property type="component" value="Unassembled WGS sequence"/>
</dbReference>
<proteinExistence type="predicted"/>
<dbReference type="Gene3D" id="3.30.160.60">
    <property type="entry name" value="Classic Zinc Finger"/>
    <property type="match status" value="1"/>
</dbReference>
<gene>
    <name evidence="3" type="ORF">DFP72DRAFT_847723</name>
</gene>
<evidence type="ECO:0000256" key="1">
    <source>
        <dbReference type="SAM" id="MobiDB-lite"/>
    </source>
</evidence>
<dbReference type="SMART" id="SM00355">
    <property type="entry name" value="ZnF_C2H2"/>
    <property type="match status" value="2"/>
</dbReference>
<dbReference type="OrthoDB" id="654211at2759"/>